<dbReference type="InterPro" id="IPR039523">
    <property type="entry name" value="RimK-rel_E_lig_ATP-grasp"/>
</dbReference>
<evidence type="ECO:0000313" key="2">
    <source>
        <dbReference type="EMBL" id="QEO10187.1"/>
    </source>
</evidence>
<name>A0A5C1YBE8_9MICO</name>
<dbReference type="Proteomes" id="UP000322159">
    <property type="component" value="Chromosome"/>
</dbReference>
<dbReference type="AlphaFoldDB" id="A0A5C1YBE8"/>
<gene>
    <name evidence="2" type="ORF">FLP23_09305</name>
</gene>
<sequence>MSDAPGGLGRRLRYLARRAASLNPANVWRIAGAAAPLTRKPRLLIVADMLWCAVRYEFAFQDYLDWDVVMLTAAERRTFITHPKSNHLAMTLNDPQLRRIFADKLQFNARFAEFIGRDWIELRASDADAVRAFLDRHGRAMLKVPDSLSGFGIEKVEASEVVDVEAFRTRAIERRQFLLEGYIVQHPEMAALCPTSVNSLRVITFFDGSELKVLASVLKIGNGGDIDNFSGGGMYTMLDDTGTAHFAAFDGTGATYAVHPLSGVSIVGFTVPLYAEVLTLLDRAARVIPEVPYVGWDVAITATGPVIIEGNPNSGVYQSKPSVSGIREGLLPRYRAAIGF</sequence>
<dbReference type="Pfam" id="PF14397">
    <property type="entry name" value="ATPgrasp_ST"/>
    <property type="match status" value="1"/>
</dbReference>
<accession>A0A5C1YBE8</accession>
<dbReference type="SUPFAM" id="SSF56059">
    <property type="entry name" value="Glutathione synthetase ATP-binding domain-like"/>
    <property type="match status" value="1"/>
</dbReference>
<dbReference type="OrthoDB" id="2077809at2"/>
<organism evidence="2 3">
    <name type="scientific">Protaetiibacter larvae</name>
    <dbReference type="NCBI Taxonomy" id="2592654"/>
    <lineage>
        <taxon>Bacteria</taxon>
        <taxon>Bacillati</taxon>
        <taxon>Actinomycetota</taxon>
        <taxon>Actinomycetes</taxon>
        <taxon>Micrococcales</taxon>
        <taxon>Microbacteriaceae</taxon>
        <taxon>Protaetiibacter</taxon>
    </lineage>
</organism>
<keyword evidence="3" id="KW-1185">Reference proteome</keyword>
<reference evidence="2 3" key="1">
    <citation type="submission" date="2019-09" db="EMBL/GenBank/DDBJ databases">
        <title>Genome sequencing of strain KACC 19322.</title>
        <authorList>
            <person name="Heo J."/>
            <person name="Kim S.-J."/>
            <person name="Kim J.-S."/>
            <person name="Hong S.-B."/>
            <person name="Kwon S.-W."/>
        </authorList>
    </citation>
    <scope>NUCLEOTIDE SEQUENCE [LARGE SCALE GENOMIC DNA]</scope>
    <source>
        <strain evidence="2 3">KACC 19322</strain>
    </source>
</reference>
<dbReference type="EMBL" id="CP043504">
    <property type="protein sequence ID" value="QEO10187.1"/>
    <property type="molecule type" value="Genomic_DNA"/>
</dbReference>
<evidence type="ECO:0000259" key="1">
    <source>
        <dbReference type="Pfam" id="PF14397"/>
    </source>
</evidence>
<proteinExistence type="predicted"/>
<protein>
    <recommendedName>
        <fullName evidence="1">Alpha-L-glutamate ligase-related protein ATP-grasp domain-containing protein</fullName>
    </recommendedName>
</protein>
<evidence type="ECO:0000313" key="3">
    <source>
        <dbReference type="Proteomes" id="UP000322159"/>
    </source>
</evidence>
<dbReference type="RefSeq" id="WP_149325604.1">
    <property type="nucleotide sequence ID" value="NZ_CP043504.1"/>
</dbReference>
<feature type="domain" description="Alpha-L-glutamate ligase-related protein ATP-grasp" evidence="1">
    <location>
        <begin position="175"/>
        <end position="317"/>
    </location>
</feature>
<dbReference type="KEGG" id="lyk:FLP23_09305"/>